<sequence length="551" mass="60585">MADNDSNIQNGFSDRIATSGPQQAHPVIDLTSSGSAGDPLVLSSSPRATPESLSSPRRAVDAEQGDRPDERSEQPRAPVAEMLPPNPPDSPLFCSQESEATPEPMTDEISGHHAAVSEAGAVYSNVLTQTNPEAQPLNASVAGQETTDAMDGRYHCPLCDKSYSRLSRVREHFDVCQYLEGNPDNKVWNADPSCWPQRTPVNPENLVCPLCQCKFSRASEAAAHFVTCAERNGNSENIVFQGINTGVDTLYGEEDGEVGQFRCALCDKVSGKRSHARTHWKVCPVRRKTSARQLRRYDNMGRVKDGAEPAGHGKEVAESPPHPVSNEYRCGLCKRKNSKRDLAVDHFKRCLRSRNTTRDKMSHLDDTGMPIRPASEASVRVGGPGRKRSRQVAFDDDTSGDEETADDAAPAAKKSTTEQQVAEESGGAGAASHVTGRPLPVLPPMYYVRQRLLPNGASHLYRGRFISLKNANKQAAEKLISEVTRSWSAEDRAGQRKKDFAQGMRDMLPALNEGEMFWAKERDCVIDGEEGSFVVWVEQVDFKNDQSYENE</sequence>
<keyword evidence="7" id="KW-1185">Reference proteome</keyword>
<evidence type="ECO:0000256" key="3">
    <source>
        <dbReference type="ARBA" id="ARBA00022771"/>
    </source>
</evidence>
<dbReference type="PANTHER" id="PTHR24408:SF58">
    <property type="entry name" value="TRANSCRIPTION FACTOR (TFIIIA), PUTATIVE (AFU_ORTHOLOGUE AFUA_1G05150)-RELATED"/>
    <property type="match status" value="1"/>
</dbReference>
<feature type="region of interest" description="Disordered" evidence="5">
    <location>
        <begin position="1"/>
        <end position="107"/>
    </location>
</feature>
<dbReference type="AlphaFoldDB" id="A0AA43QM58"/>
<feature type="region of interest" description="Disordered" evidence="5">
    <location>
        <begin position="358"/>
        <end position="436"/>
    </location>
</feature>
<dbReference type="Gene3D" id="3.30.160.60">
    <property type="entry name" value="Classic Zinc Finger"/>
    <property type="match status" value="1"/>
</dbReference>
<dbReference type="GO" id="GO:0000981">
    <property type="term" value="F:DNA-binding transcription factor activity, RNA polymerase II-specific"/>
    <property type="evidence" value="ECO:0007669"/>
    <property type="project" value="TreeGrafter"/>
</dbReference>
<evidence type="ECO:0000256" key="2">
    <source>
        <dbReference type="ARBA" id="ARBA00022737"/>
    </source>
</evidence>
<evidence type="ECO:0000256" key="5">
    <source>
        <dbReference type="SAM" id="MobiDB-lite"/>
    </source>
</evidence>
<feature type="compositionally biased region" description="Polar residues" evidence="5">
    <location>
        <begin position="42"/>
        <end position="55"/>
    </location>
</feature>
<evidence type="ECO:0000256" key="1">
    <source>
        <dbReference type="ARBA" id="ARBA00022723"/>
    </source>
</evidence>
<gene>
    <name evidence="6" type="ORF">OHK93_008287</name>
</gene>
<protein>
    <submittedName>
        <fullName evidence="6">Uncharacterized protein</fullName>
    </submittedName>
</protein>
<proteinExistence type="predicted"/>
<dbReference type="PANTHER" id="PTHR24408">
    <property type="entry name" value="ZINC FINGER PROTEIN"/>
    <property type="match status" value="1"/>
</dbReference>
<feature type="compositionally biased region" description="Acidic residues" evidence="5">
    <location>
        <begin position="394"/>
        <end position="406"/>
    </location>
</feature>
<evidence type="ECO:0000256" key="4">
    <source>
        <dbReference type="ARBA" id="ARBA00022833"/>
    </source>
</evidence>
<dbReference type="EMBL" id="JAPUFD010000008">
    <property type="protein sequence ID" value="MDI1489010.1"/>
    <property type="molecule type" value="Genomic_DNA"/>
</dbReference>
<comment type="caution">
    <text evidence="6">The sequence shown here is derived from an EMBL/GenBank/DDBJ whole genome shotgun (WGS) entry which is preliminary data.</text>
</comment>
<keyword evidence="3" id="KW-0863">Zinc-finger</keyword>
<reference evidence="6" key="1">
    <citation type="journal article" date="2023" name="Genome Biol. Evol.">
        <title>First Whole Genome Sequence and Flow Cytometry Genome Size Data for the Lichen-Forming Fungus Ramalina farinacea (Ascomycota).</title>
        <authorList>
            <person name="Llewellyn T."/>
            <person name="Mian S."/>
            <person name="Hill R."/>
            <person name="Leitch I.J."/>
            <person name="Gaya E."/>
        </authorList>
    </citation>
    <scope>NUCLEOTIDE SEQUENCE</scope>
    <source>
        <strain evidence="6">LIQ254RAFAR</strain>
    </source>
</reference>
<evidence type="ECO:0000313" key="7">
    <source>
        <dbReference type="Proteomes" id="UP001161017"/>
    </source>
</evidence>
<evidence type="ECO:0000313" key="6">
    <source>
        <dbReference type="EMBL" id="MDI1489010.1"/>
    </source>
</evidence>
<organism evidence="6 7">
    <name type="scientific">Ramalina farinacea</name>
    <dbReference type="NCBI Taxonomy" id="258253"/>
    <lineage>
        <taxon>Eukaryota</taxon>
        <taxon>Fungi</taxon>
        <taxon>Dikarya</taxon>
        <taxon>Ascomycota</taxon>
        <taxon>Pezizomycotina</taxon>
        <taxon>Lecanoromycetes</taxon>
        <taxon>OSLEUM clade</taxon>
        <taxon>Lecanoromycetidae</taxon>
        <taxon>Lecanorales</taxon>
        <taxon>Lecanorineae</taxon>
        <taxon>Ramalinaceae</taxon>
        <taxon>Ramalina</taxon>
    </lineage>
</organism>
<accession>A0AA43QM58</accession>
<dbReference type="GO" id="GO:0008270">
    <property type="term" value="F:zinc ion binding"/>
    <property type="evidence" value="ECO:0007669"/>
    <property type="project" value="UniProtKB-KW"/>
</dbReference>
<keyword evidence="2" id="KW-0677">Repeat</keyword>
<dbReference type="GO" id="GO:0005634">
    <property type="term" value="C:nucleus"/>
    <property type="evidence" value="ECO:0007669"/>
    <property type="project" value="TreeGrafter"/>
</dbReference>
<feature type="compositionally biased region" description="Basic and acidic residues" evidence="5">
    <location>
        <begin position="58"/>
        <end position="74"/>
    </location>
</feature>
<keyword evidence="4" id="KW-0862">Zinc</keyword>
<feature type="compositionally biased region" description="Polar residues" evidence="5">
    <location>
        <begin position="1"/>
        <end position="12"/>
    </location>
</feature>
<feature type="compositionally biased region" description="Basic and acidic residues" evidence="5">
    <location>
        <begin position="300"/>
        <end position="317"/>
    </location>
</feature>
<dbReference type="Proteomes" id="UP001161017">
    <property type="component" value="Unassembled WGS sequence"/>
</dbReference>
<keyword evidence="1" id="KW-0479">Metal-binding</keyword>
<name>A0AA43QM58_9LECA</name>
<dbReference type="GO" id="GO:0043565">
    <property type="term" value="F:sequence-specific DNA binding"/>
    <property type="evidence" value="ECO:0007669"/>
    <property type="project" value="TreeGrafter"/>
</dbReference>
<feature type="region of interest" description="Disordered" evidence="5">
    <location>
        <begin position="300"/>
        <end position="324"/>
    </location>
</feature>